<feature type="domain" description="HTH LytTR-type" evidence="3">
    <location>
        <begin position="141"/>
        <end position="239"/>
    </location>
</feature>
<dbReference type="InterPro" id="IPR007492">
    <property type="entry name" value="LytTR_DNA-bd_dom"/>
</dbReference>
<dbReference type="Pfam" id="PF04397">
    <property type="entry name" value="LytTR"/>
    <property type="match status" value="1"/>
</dbReference>
<organism evidence="4 5">
    <name type="scientific">Mesonia aestuariivivens</name>
    <dbReference type="NCBI Taxonomy" id="2796128"/>
    <lineage>
        <taxon>Bacteria</taxon>
        <taxon>Pseudomonadati</taxon>
        <taxon>Bacteroidota</taxon>
        <taxon>Flavobacteriia</taxon>
        <taxon>Flavobacteriales</taxon>
        <taxon>Flavobacteriaceae</taxon>
        <taxon>Mesonia</taxon>
    </lineage>
</organism>
<keyword evidence="1" id="KW-0597">Phosphoprotein</keyword>
<dbReference type="PANTHER" id="PTHR37299">
    <property type="entry name" value="TRANSCRIPTIONAL REGULATOR-RELATED"/>
    <property type="match status" value="1"/>
</dbReference>
<evidence type="ECO:0000259" key="2">
    <source>
        <dbReference type="PROSITE" id="PS50110"/>
    </source>
</evidence>
<evidence type="ECO:0000259" key="3">
    <source>
        <dbReference type="PROSITE" id="PS50930"/>
    </source>
</evidence>
<reference evidence="4 5" key="1">
    <citation type="submission" date="2021-07" db="EMBL/GenBank/DDBJ databases">
        <title>Mesonia aestuariivivens sp. nov., isolated from a tidal flat.</title>
        <authorList>
            <person name="Kim Y.-O."/>
            <person name="Yoon J.-H."/>
        </authorList>
    </citation>
    <scope>NUCLEOTIDE SEQUENCE [LARGE SCALE GENOMIC DNA]</scope>
    <source>
        <strain evidence="4 5">JHPTF-M18</strain>
    </source>
</reference>
<dbReference type="Proteomes" id="UP000719267">
    <property type="component" value="Unassembled WGS sequence"/>
</dbReference>
<feature type="modified residue" description="4-aspartylphosphate" evidence="1">
    <location>
        <position position="53"/>
    </location>
</feature>
<dbReference type="GO" id="GO:0003677">
    <property type="term" value="F:DNA binding"/>
    <property type="evidence" value="ECO:0007669"/>
    <property type="project" value="UniProtKB-KW"/>
</dbReference>
<dbReference type="Pfam" id="PF00072">
    <property type="entry name" value="Response_reg"/>
    <property type="match status" value="1"/>
</dbReference>
<keyword evidence="5" id="KW-1185">Reference proteome</keyword>
<accession>A0ABS6W5M5</accession>
<dbReference type="RefSeq" id="WP_219041105.1">
    <property type="nucleotide sequence ID" value="NZ_JAHWDF010000018.1"/>
</dbReference>
<gene>
    <name evidence="4" type="ORF">KW502_13590</name>
</gene>
<dbReference type="SMART" id="SM00448">
    <property type="entry name" value="REC"/>
    <property type="match status" value="1"/>
</dbReference>
<keyword evidence="4" id="KW-0238">DNA-binding</keyword>
<dbReference type="InterPro" id="IPR046947">
    <property type="entry name" value="LytR-like"/>
</dbReference>
<feature type="domain" description="Response regulatory" evidence="2">
    <location>
        <begin position="2"/>
        <end position="114"/>
    </location>
</feature>
<evidence type="ECO:0000256" key="1">
    <source>
        <dbReference type="PROSITE-ProRule" id="PRU00169"/>
    </source>
</evidence>
<dbReference type="EMBL" id="JAHWDF010000018">
    <property type="protein sequence ID" value="MBW2962822.1"/>
    <property type="molecule type" value="Genomic_DNA"/>
</dbReference>
<name>A0ABS6W5M5_9FLAO</name>
<dbReference type="PANTHER" id="PTHR37299:SF1">
    <property type="entry name" value="STAGE 0 SPORULATION PROTEIN A HOMOLOG"/>
    <property type="match status" value="1"/>
</dbReference>
<evidence type="ECO:0000313" key="4">
    <source>
        <dbReference type="EMBL" id="MBW2962822.1"/>
    </source>
</evidence>
<dbReference type="PROSITE" id="PS50930">
    <property type="entry name" value="HTH_LYTTR"/>
    <property type="match status" value="1"/>
</dbReference>
<comment type="caution">
    <text evidence="4">The sequence shown here is derived from an EMBL/GenBank/DDBJ whole genome shotgun (WGS) entry which is preliminary data.</text>
</comment>
<protein>
    <submittedName>
        <fullName evidence="4">LytTR family DNA-binding domain-containing protein</fullName>
    </submittedName>
</protein>
<dbReference type="SMART" id="SM00850">
    <property type="entry name" value="LytTR"/>
    <property type="match status" value="1"/>
</dbReference>
<dbReference type="InterPro" id="IPR001789">
    <property type="entry name" value="Sig_transdc_resp-reg_receiver"/>
</dbReference>
<evidence type="ECO:0000313" key="5">
    <source>
        <dbReference type="Proteomes" id="UP000719267"/>
    </source>
</evidence>
<proteinExistence type="predicted"/>
<dbReference type="PROSITE" id="PS50110">
    <property type="entry name" value="RESPONSE_REGULATORY"/>
    <property type="match status" value="1"/>
</dbReference>
<sequence>MNCIIIDDEEMARAIIEQFTLQNENLSLDAQFSDAIQAIKYLNQNHVDLIFLDIHMPTFSGFDLIQTLKNPPNIILTTSDRNFAIEAFEYDCIKDYLVKPVTKDRFDKAVNKALNAATATPSVTNNSDHKQEGKQESENDLYVNIDRRLIKIDIPSIYLIEAKGDYILIKTFGKNYTVHSTLKKIEDKLPKDTFLKIHRSFIINVKKIIDIEDNSVLIEKDVIPVSRSNRPELMKRLNLL</sequence>